<keyword evidence="1" id="KW-0812">Transmembrane</keyword>
<dbReference type="Proteomes" id="UP000748108">
    <property type="component" value="Unassembled WGS sequence"/>
</dbReference>
<proteinExistence type="predicted"/>
<feature type="transmembrane region" description="Helical" evidence="1">
    <location>
        <begin position="149"/>
        <end position="169"/>
    </location>
</feature>
<accession>A0A947D278</accession>
<organism evidence="3 4">
    <name type="scientific">Hydrogenibacillus schlegelii</name>
    <name type="common">Bacillus schlegelii</name>
    <dbReference type="NCBI Taxonomy" id="1484"/>
    <lineage>
        <taxon>Bacteria</taxon>
        <taxon>Bacillati</taxon>
        <taxon>Bacillota</taxon>
        <taxon>Bacilli</taxon>
        <taxon>Bacillales</taxon>
        <taxon>Bacillales Family X. Incertae Sedis</taxon>
        <taxon>Hydrogenibacillus</taxon>
    </lineage>
</organism>
<feature type="transmembrane region" description="Helical" evidence="1">
    <location>
        <begin position="121"/>
        <end position="142"/>
    </location>
</feature>
<evidence type="ECO:0000259" key="2">
    <source>
        <dbReference type="Pfam" id="PF07670"/>
    </source>
</evidence>
<evidence type="ECO:0000313" key="3">
    <source>
        <dbReference type="EMBL" id="MBT9281508.1"/>
    </source>
</evidence>
<reference evidence="3" key="1">
    <citation type="journal article" date="2021" name="Microbiology">
        <title>Metagenomic Analysis of the Microbial Community in the Underground Coal Fire Area (Kemerovo Region, Russia) Revealed Predominance of Thermophilic Members of the Phyla Deinococcus-thermus, Aquificae, and Firmicutes.</title>
        <authorList>
            <person name="Kadnikov V."/>
            <person name="Mardanov A.V."/>
            <person name="Beletsky A.V."/>
            <person name="Karnachuk O.V."/>
            <person name="Ravin N.V."/>
        </authorList>
    </citation>
    <scope>NUCLEOTIDE SEQUENCE</scope>
    <source>
        <strain evidence="3">RBS10-49</strain>
    </source>
</reference>
<feature type="domain" description="Nucleoside transporter/FeoB GTPase Gate" evidence="2">
    <location>
        <begin position="43"/>
        <end position="128"/>
    </location>
</feature>
<sequence>MRARSIRNAAVVAAVAGAIAAFLAHPGVVFHAARRGAEIWGTVVFPATLPFLILAELSLGLGIPHFFGVMLQPIMRPLFRLPGPASFALTVGLASGYPMTARLAVRMRESGALTRTEGERLVAFATTADPVFLTAAVAVGFFHAPAYAAVLASVHYGTAIALGILFRFYGDRRDESVPSAAPRTPGELLARAFQAMDAARRADGRPFGRLLSDGVEGALATTFLIGGLLIFFSVLMALLEAAGGMAALVGVAAFAGSLLGLPEAVAPALVRGLFEVTLGAEAAAAAPVPPEVSLQAVSAILAWAGGSVQAQVGALIARSDLRFRPFFLARILHAVLAAAVFRLVWRFWAHLNPELAAPAPAVFAVAPPLPPPAVALAAGERLAVAGALLILASGLVLAVTALTAAAGRWRRSRPEA</sequence>
<feature type="transmembrane region" description="Helical" evidence="1">
    <location>
        <begin position="81"/>
        <end position="101"/>
    </location>
</feature>
<feature type="transmembrane region" description="Helical" evidence="1">
    <location>
        <begin position="246"/>
        <end position="274"/>
    </location>
</feature>
<comment type="caution">
    <text evidence="3">The sequence shown here is derived from an EMBL/GenBank/DDBJ whole genome shotgun (WGS) entry which is preliminary data.</text>
</comment>
<feature type="transmembrane region" description="Helical" evidence="1">
    <location>
        <begin position="218"/>
        <end position="239"/>
    </location>
</feature>
<feature type="transmembrane region" description="Helical" evidence="1">
    <location>
        <begin position="382"/>
        <end position="406"/>
    </location>
</feature>
<keyword evidence="1" id="KW-0472">Membrane</keyword>
<protein>
    <submittedName>
        <fullName evidence="3">Sporulation integral membrane protein YlbJ</fullName>
    </submittedName>
</protein>
<dbReference type="InterPro" id="IPR011642">
    <property type="entry name" value="Gate_dom"/>
</dbReference>
<evidence type="ECO:0000313" key="4">
    <source>
        <dbReference type="Proteomes" id="UP000748108"/>
    </source>
</evidence>
<dbReference type="EMBL" id="JAHHQF010000039">
    <property type="protein sequence ID" value="MBT9281508.1"/>
    <property type="molecule type" value="Genomic_DNA"/>
</dbReference>
<gene>
    <name evidence="3" type="ORF">KM312_02415</name>
</gene>
<dbReference type="Pfam" id="PF07670">
    <property type="entry name" value="Gate"/>
    <property type="match status" value="1"/>
</dbReference>
<feature type="transmembrane region" description="Helical" evidence="1">
    <location>
        <begin position="327"/>
        <end position="345"/>
    </location>
</feature>
<evidence type="ECO:0000256" key="1">
    <source>
        <dbReference type="SAM" id="Phobius"/>
    </source>
</evidence>
<feature type="transmembrane region" description="Helical" evidence="1">
    <location>
        <begin position="48"/>
        <end position="69"/>
    </location>
</feature>
<dbReference type="AlphaFoldDB" id="A0A947D278"/>
<name>A0A947D278_HYDSH</name>
<keyword evidence="1" id="KW-1133">Transmembrane helix</keyword>